<evidence type="ECO:0000256" key="4">
    <source>
        <dbReference type="SAM" id="MobiDB-lite"/>
    </source>
</evidence>
<evidence type="ECO:0000313" key="7">
    <source>
        <dbReference type="Proteomes" id="UP000317685"/>
    </source>
</evidence>
<dbReference type="SMART" id="SM00060">
    <property type="entry name" value="FN3"/>
    <property type="match status" value="12"/>
</dbReference>
<dbReference type="InterPro" id="IPR050964">
    <property type="entry name" value="Striated_Muscle_Regulatory"/>
</dbReference>
<organism evidence="6 7">
    <name type="scientific">Micromonospora taraxaci</name>
    <dbReference type="NCBI Taxonomy" id="1316803"/>
    <lineage>
        <taxon>Bacteria</taxon>
        <taxon>Bacillati</taxon>
        <taxon>Actinomycetota</taxon>
        <taxon>Actinomycetes</taxon>
        <taxon>Micromonosporales</taxon>
        <taxon>Micromonosporaceae</taxon>
        <taxon>Micromonospora</taxon>
    </lineage>
</organism>
<dbReference type="InterPro" id="IPR013783">
    <property type="entry name" value="Ig-like_fold"/>
</dbReference>
<feature type="domain" description="Fibronectin type-III" evidence="5">
    <location>
        <begin position="1225"/>
        <end position="1317"/>
    </location>
</feature>
<dbReference type="PANTHER" id="PTHR13817">
    <property type="entry name" value="TITIN"/>
    <property type="match status" value="1"/>
</dbReference>
<dbReference type="GO" id="GO:0000272">
    <property type="term" value="P:polysaccharide catabolic process"/>
    <property type="evidence" value="ECO:0007669"/>
    <property type="project" value="UniProtKB-KW"/>
</dbReference>
<feature type="compositionally biased region" description="Polar residues" evidence="4">
    <location>
        <begin position="1299"/>
        <end position="1311"/>
    </location>
</feature>
<dbReference type="InterPro" id="IPR036116">
    <property type="entry name" value="FN3_sf"/>
</dbReference>
<proteinExistence type="predicted"/>
<dbReference type="PROSITE" id="PS50853">
    <property type="entry name" value="FN3"/>
    <property type="match status" value="12"/>
</dbReference>
<feature type="region of interest" description="Disordered" evidence="4">
    <location>
        <begin position="932"/>
        <end position="959"/>
    </location>
</feature>
<feature type="domain" description="Fibronectin type-III" evidence="5">
    <location>
        <begin position="474"/>
        <end position="568"/>
    </location>
</feature>
<feature type="region of interest" description="Disordered" evidence="4">
    <location>
        <begin position="1396"/>
        <end position="1419"/>
    </location>
</feature>
<keyword evidence="2" id="KW-0326">Glycosidase</keyword>
<comment type="caution">
    <text evidence="6">The sequence shown here is derived from an EMBL/GenBank/DDBJ whole genome shotgun (WGS) entry which is preliminary data.</text>
</comment>
<dbReference type="GeneID" id="300130827"/>
<dbReference type="CDD" id="cd00063">
    <property type="entry name" value="FN3"/>
    <property type="match status" value="11"/>
</dbReference>
<dbReference type="GO" id="GO:0016798">
    <property type="term" value="F:hydrolase activity, acting on glycosyl bonds"/>
    <property type="evidence" value="ECO:0007669"/>
    <property type="project" value="UniProtKB-KW"/>
</dbReference>
<feature type="domain" description="Fibronectin type-III" evidence="5">
    <location>
        <begin position="1038"/>
        <end position="1131"/>
    </location>
</feature>
<feature type="domain" description="Fibronectin type-III" evidence="5">
    <location>
        <begin position="664"/>
        <end position="755"/>
    </location>
</feature>
<feature type="domain" description="Fibronectin type-III" evidence="5">
    <location>
        <begin position="1132"/>
        <end position="1224"/>
    </location>
</feature>
<evidence type="ECO:0000259" key="5">
    <source>
        <dbReference type="PROSITE" id="PS50853"/>
    </source>
</evidence>
<dbReference type="PANTHER" id="PTHR13817:SF73">
    <property type="entry name" value="FIBRONECTIN TYPE-III DOMAIN-CONTAINING PROTEIN"/>
    <property type="match status" value="1"/>
</dbReference>
<feature type="domain" description="Fibronectin type-III" evidence="5">
    <location>
        <begin position="947"/>
        <end position="1037"/>
    </location>
</feature>
<keyword evidence="1" id="KW-0677">Repeat</keyword>
<dbReference type="EMBL" id="VIWZ01000001">
    <property type="protein sequence ID" value="TWG19982.1"/>
    <property type="molecule type" value="Genomic_DNA"/>
</dbReference>
<feature type="domain" description="Fibronectin type-III" evidence="5">
    <location>
        <begin position="1318"/>
        <end position="1410"/>
    </location>
</feature>
<sequence>MKRHTRARTRVAVALVGAVTLGLLVGVPPGPADAALPAGGMTAAALNTEFNSYGDTGGKWTSGDSTVSIPLPDGRNAWLFSDSLIGTVNADHTLPKNTPMVNNSIVVQDGSDLVQTLHGGTAAAPASLVRPTDGSADKYWVGDGTVESGVLRVVYQRMKTTGTGPLDFAQLDSAVVTFDLPALTVRSIVDRGYGNRIAWGSAVLEDGAYTYIYGAESVGQMRFAHVARVPAGGLSGAWQFWTGSGWSTAQGDSARVLSGVGAGFGMQKVGSNYVLVTQENNLTFSADFVAYTASSPTGPFAGPVPLFTAPEPATIPGSIVYDSRVHPELARAGKLLVSYNVNSLVADAVYGDVSTYRPRFVEVDWPRPTPDPAAVPAAPTALTAQADSSGAVSLRWQAPAGTGLTYEVHQRDVTAGQTHFARVSTGITGNSTELSVFYETGHTYEFRVAARNTAGAGPLSAAATVTVTIGVPTAPTGLVAAAADGGVITLNWNTVPHVWRYEVYRRDVTAGETEASRQWDSSPQDTTLSMNGLENGHQYAFQVVAVHGGGESPRSVEVTATAFHSRPPTPTGLTAATQTTGDIKLQWTHANSTDWFYVYQRDVTAGETDFTRLEWPVDTCCTMTAGGLANGHTYEYKVTALGKGGESVQSNVATATAQRPLPATPTALAAAAQPDGSIKLTWQQSQPDVWFQVYQRDATAGEADFTRLEWPVTACCTMTAGGLVDGHTYEYKVSALGAAGESPASAVASATADVAAPAAPTNLRATAGDGQAVLTWDGAADNWHLVYLRDVTAGETEFSQLEFPVTTCCTMTAGYLTNGHRYEFKVSANGSGGESTASNVVAVTPTAPLPAAPSGLTATAQADGTIKLAWTAPAPDLWYQVYQRDVTAGDAAFTKLATPVTSCCTMTAGYLTNGHSYEYKIAAINSGGEGPTGNVVSATSSQPRPAAPTNLRGQPAGSGTIELNWDAPAPGLLYWVYQRDVTAGQATFTKSSLPSSTTSATRGYLADGHVYEFKVTGESQGGEGVASATVRVTAVGGVPQAPSGLTATAGDGKVTLNWTASPTGGSWYQVYLRNASAGQSWQKVASPVTTCCTMTAGYLTNGDVYEFKVTTINGAGESTPTSVASAKPLPPVPAAPSGLTATSGDGKVVLNWTASPTGGVYYDVYLRDTTAGQSWQKVALPATCCTMTAGYLTNGHRYEFKVAASNMAGQSATSNVAAATPLPPFPQAPSGLTASAGDGKVTLRWTASSTAKVYYLVEYRVSGAANWTRLKLPVTQCCTFVAGYLGNGTTYDFRVRATNQAGDSSPSNTASARPMPPFPQAPSGLSAAAGNGKVTLTWTRSPTPNVYYLVEYKTSTSSTWTRVKVPITSCCTFVAGYLGNGTTYNFRVRATNMSGDSTPSNVASAKPMPPVPTRVSSLSASSNGVSQVNLSWTRSSTPGVYYWMEYRTAGDWHWIRLPLPATGTSASLRYGFSDGELHEFRVVAFNMSGESADSPIAEAIVDRSEYARTRGGNDLNGSNLVATRVLGGGSWCDPGFGSRVCYGTSPAGDQPATVGDYFFYGGSESSYRARLRCEAYKRANIRFGYGRTSADIRGPDLPRHEVIHSDAYARYLSAANFLADYGIQSAYSRLTTGNPYEANRFEKEANLYWGGYFVFDTGRRYGGTSECNWLY</sequence>
<keyword evidence="2" id="KW-0378">Hydrolase</keyword>
<evidence type="ECO:0000256" key="1">
    <source>
        <dbReference type="ARBA" id="ARBA00022737"/>
    </source>
</evidence>
<protein>
    <submittedName>
        <fullName evidence="6">Fibronectin type 3 domain-containing protein</fullName>
    </submittedName>
</protein>
<feature type="region of interest" description="Disordered" evidence="4">
    <location>
        <begin position="1299"/>
        <end position="1326"/>
    </location>
</feature>
<evidence type="ECO:0000256" key="3">
    <source>
        <dbReference type="ARBA" id="ARBA00023326"/>
    </source>
</evidence>
<evidence type="ECO:0000313" key="6">
    <source>
        <dbReference type="EMBL" id="TWG19982.1"/>
    </source>
</evidence>
<dbReference type="SUPFAM" id="SSF49265">
    <property type="entry name" value="Fibronectin type III"/>
    <property type="match status" value="7"/>
</dbReference>
<name>A0A561W7Z1_9ACTN</name>
<dbReference type="Pfam" id="PF00041">
    <property type="entry name" value="fn3"/>
    <property type="match status" value="6"/>
</dbReference>
<feature type="domain" description="Fibronectin type-III" evidence="5">
    <location>
        <begin position="756"/>
        <end position="849"/>
    </location>
</feature>
<evidence type="ECO:0000256" key="2">
    <source>
        <dbReference type="ARBA" id="ARBA00023295"/>
    </source>
</evidence>
<keyword evidence="3" id="KW-0624">Polysaccharide degradation</keyword>
<feature type="domain" description="Fibronectin type-III" evidence="5">
    <location>
        <begin position="1411"/>
        <end position="1504"/>
    </location>
</feature>
<feature type="domain" description="Fibronectin type-III" evidence="5">
    <location>
        <begin position="378"/>
        <end position="470"/>
    </location>
</feature>
<keyword evidence="7" id="KW-1185">Reference proteome</keyword>
<dbReference type="Gene3D" id="2.60.40.10">
    <property type="entry name" value="Immunoglobulins"/>
    <property type="match status" value="12"/>
</dbReference>
<keyword evidence="3" id="KW-0119">Carbohydrate metabolism</keyword>
<feature type="compositionally biased region" description="Polar residues" evidence="4">
    <location>
        <begin position="934"/>
        <end position="943"/>
    </location>
</feature>
<dbReference type="InterPro" id="IPR003961">
    <property type="entry name" value="FN3_dom"/>
</dbReference>
<accession>A0A561W7Z1</accession>
<feature type="domain" description="Fibronectin type-III" evidence="5">
    <location>
        <begin position="569"/>
        <end position="660"/>
    </location>
</feature>
<reference evidence="6 7" key="1">
    <citation type="submission" date="2019-06" db="EMBL/GenBank/DDBJ databases">
        <title>Sequencing the genomes of 1000 actinobacteria strains.</title>
        <authorList>
            <person name="Klenk H.-P."/>
        </authorList>
    </citation>
    <scope>NUCLEOTIDE SEQUENCE [LARGE SCALE GENOMIC DNA]</scope>
    <source>
        <strain evidence="6 7">DSM 45885</strain>
    </source>
</reference>
<gene>
    <name evidence="6" type="ORF">FHU34_115375</name>
</gene>
<dbReference type="Proteomes" id="UP000317685">
    <property type="component" value="Unassembled WGS sequence"/>
</dbReference>
<feature type="domain" description="Fibronectin type-III" evidence="5">
    <location>
        <begin position="852"/>
        <end position="943"/>
    </location>
</feature>
<dbReference type="RefSeq" id="WP_167524909.1">
    <property type="nucleotide sequence ID" value="NZ_VIWZ01000001.1"/>
</dbReference>